<feature type="chain" id="PRO_5003404779" description="Domain of unknown function WSN domain-containing protein" evidence="2">
    <location>
        <begin position="21"/>
        <end position="721"/>
    </location>
</feature>
<protein>
    <recommendedName>
        <fullName evidence="5">Domain of unknown function WSN domain-containing protein</fullName>
    </recommendedName>
</protein>
<feature type="signal peptide" evidence="2">
    <location>
        <begin position="1"/>
        <end position="20"/>
    </location>
</feature>
<keyword evidence="1" id="KW-0472">Membrane</keyword>
<proteinExistence type="predicted"/>
<gene>
    <name evidence="3" type="ORF">CAEBREN_09908</name>
</gene>
<evidence type="ECO:0000256" key="2">
    <source>
        <dbReference type="SAM" id="SignalP"/>
    </source>
</evidence>
<reference evidence="4" key="1">
    <citation type="submission" date="2011-07" db="EMBL/GenBank/DDBJ databases">
        <authorList>
            <consortium name="Caenorhabditis brenneri Sequencing and Analysis Consortium"/>
            <person name="Wilson R.K."/>
        </authorList>
    </citation>
    <scope>NUCLEOTIDE SEQUENCE [LARGE SCALE GENOMIC DNA]</scope>
    <source>
        <strain evidence="4">PB2801</strain>
    </source>
</reference>
<feature type="transmembrane region" description="Helical" evidence="1">
    <location>
        <begin position="689"/>
        <end position="709"/>
    </location>
</feature>
<dbReference type="HOGENOM" id="CLU_383676_0_0_1"/>
<evidence type="ECO:0008006" key="5">
    <source>
        <dbReference type="Google" id="ProtNLM"/>
    </source>
</evidence>
<name>G0MVP5_CAEBE</name>
<keyword evidence="4" id="KW-1185">Reference proteome</keyword>
<dbReference type="EMBL" id="GL379814">
    <property type="protein sequence ID" value="EGT44918.1"/>
    <property type="molecule type" value="Genomic_DNA"/>
</dbReference>
<evidence type="ECO:0000313" key="3">
    <source>
        <dbReference type="EMBL" id="EGT44918.1"/>
    </source>
</evidence>
<keyword evidence="1" id="KW-1133">Transmembrane helix</keyword>
<sequence length="721" mass="83804">MKIIAYLTVLFLIVWNRDFGQNISIVAASNHRLKKESAKRILFLDTHNQSLNWFNEKLTHLAVDINKLALYSLLKDNSIDGYGISKEVLGLPADFDLEIIHKFDFIMITKELEDHAKKLQALPRIEGDSLKKEMEELENLRNSKVTYHIASLRKLLDRTIVDSLFGTKPSKLESLLEKNAELTQKIIDCLNRTDCNIKSESSGWETKLTEKNQEIKTFIQQSQFGLKTFMNKFTVSFEIIQNFGDGKTFDKIRAMTPIWQSAAIKATELIEKLGKIKEPSEEYKKTMRLLAYIKHPEPLSSMMVMVAFMNKPFEEISSDDGKLQSFLSLLNELSEFRDLLKNDMIDALPNPDEFLENKATFIHDLSHIHMGLADWNFDKAPRNFKNRLDKLEKDFKKTEEEMKKVLNRSKDFLTTLKVLNSNSIITKEQFSDFLREEQFKQVKFLGENKKLLDECHSIMKNISFPEKDFKDCLKFLDKTESNMNYLNQFNFDTVEKLVNFSSRIQINDSVQTKAQFGNFLSRLSNVSVLTQKIQRICIEMKNEEQTIQLDSPLKLVWQLDNGLKVIQQIHEILETQKENQDSDEYKMVTQFLNSIDSINKTDESSLIEPFLEAQKFRTILIKKRGKIDWIRFFDDIDGVVFALSKIFHMNDEEVTVLNKSDEGNMSTSVNITNPPLIESNKIFGTPYPYIIPVVLLLIVICLFSSKVLYKFIKKVCKYQDE</sequence>
<evidence type="ECO:0000256" key="1">
    <source>
        <dbReference type="SAM" id="Phobius"/>
    </source>
</evidence>
<keyword evidence="2" id="KW-0732">Signal</keyword>
<dbReference type="Proteomes" id="UP000008068">
    <property type="component" value="Unassembled WGS sequence"/>
</dbReference>
<organism evidence="4">
    <name type="scientific">Caenorhabditis brenneri</name>
    <name type="common">Nematode worm</name>
    <dbReference type="NCBI Taxonomy" id="135651"/>
    <lineage>
        <taxon>Eukaryota</taxon>
        <taxon>Metazoa</taxon>
        <taxon>Ecdysozoa</taxon>
        <taxon>Nematoda</taxon>
        <taxon>Chromadorea</taxon>
        <taxon>Rhabditida</taxon>
        <taxon>Rhabditina</taxon>
        <taxon>Rhabditomorpha</taxon>
        <taxon>Rhabditoidea</taxon>
        <taxon>Rhabditidae</taxon>
        <taxon>Peloderinae</taxon>
        <taxon>Caenorhabditis</taxon>
    </lineage>
</organism>
<dbReference type="InParanoid" id="G0MVP5"/>
<accession>G0MVP5</accession>
<evidence type="ECO:0000313" key="4">
    <source>
        <dbReference type="Proteomes" id="UP000008068"/>
    </source>
</evidence>
<dbReference type="AlphaFoldDB" id="G0MVP5"/>
<keyword evidence="1" id="KW-0812">Transmembrane</keyword>